<accession>A0A2X1XNM1</accession>
<dbReference type="AlphaFoldDB" id="A0A2X1XNM1"/>
<evidence type="ECO:0000259" key="2">
    <source>
        <dbReference type="Pfam" id="PF16036"/>
    </source>
</evidence>
<organism evidence="3 4">
    <name type="scientific">Photobacterium damselae</name>
    <dbReference type="NCBI Taxonomy" id="38293"/>
    <lineage>
        <taxon>Bacteria</taxon>
        <taxon>Pseudomonadati</taxon>
        <taxon>Pseudomonadota</taxon>
        <taxon>Gammaproteobacteria</taxon>
        <taxon>Vibrionales</taxon>
        <taxon>Vibrionaceae</taxon>
        <taxon>Photobacterium</taxon>
    </lineage>
</organism>
<keyword evidence="1" id="KW-0732">Signal</keyword>
<dbReference type="RefSeq" id="WP_107183735.1">
    <property type="nucleotide sequence ID" value="NZ_PYOG01000023.1"/>
</dbReference>
<evidence type="ECO:0000256" key="1">
    <source>
        <dbReference type="SAM" id="SignalP"/>
    </source>
</evidence>
<gene>
    <name evidence="3" type="ORF">NCTC11647_03690</name>
</gene>
<feature type="chain" id="PRO_5016149706" description="Chalcone isomerase domain-containing protein" evidence="1">
    <location>
        <begin position="21"/>
        <end position="169"/>
    </location>
</feature>
<dbReference type="Pfam" id="PF16036">
    <property type="entry name" value="Chalcone_3"/>
    <property type="match status" value="1"/>
</dbReference>
<feature type="domain" description="Chalcone isomerase" evidence="2">
    <location>
        <begin position="55"/>
        <end position="167"/>
    </location>
</feature>
<sequence length="169" mass="19871">MPFKSLLFIWALLLSEQSYAEQHFSWVNWPVVGNTELTWGWWPIYQAQLRTPSGQYQANNDNNIALIIRYEREIDASDLLQATDEQWQHLGYSQQQRQVWLKSLQGIWPNVRQGDRLIFVVQDEIGYFLFQNKVIGTISNPSLNRAFLAIWLSPNSSYPKLRLELIGRE</sequence>
<name>A0A2X1XNM1_PHODM</name>
<dbReference type="OrthoDB" id="8527419at2"/>
<reference evidence="3 4" key="1">
    <citation type="submission" date="2018-06" db="EMBL/GenBank/DDBJ databases">
        <authorList>
            <consortium name="Pathogen Informatics"/>
            <person name="Doyle S."/>
        </authorList>
    </citation>
    <scope>NUCLEOTIDE SEQUENCE [LARGE SCALE GENOMIC DNA]</scope>
    <source>
        <strain evidence="3 4">NCTC11647</strain>
    </source>
</reference>
<dbReference type="EMBL" id="UATL01000005">
    <property type="protein sequence ID" value="SPY44740.1"/>
    <property type="molecule type" value="Genomic_DNA"/>
</dbReference>
<proteinExistence type="predicted"/>
<evidence type="ECO:0000313" key="4">
    <source>
        <dbReference type="Proteomes" id="UP000251647"/>
    </source>
</evidence>
<protein>
    <recommendedName>
        <fullName evidence="2">Chalcone isomerase domain-containing protein</fullName>
    </recommendedName>
</protein>
<dbReference type="Proteomes" id="UP000251647">
    <property type="component" value="Unassembled WGS sequence"/>
</dbReference>
<feature type="signal peptide" evidence="1">
    <location>
        <begin position="1"/>
        <end position="20"/>
    </location>
</feature>
<dbReference type="InterPro" id="IPR016087">
    <property type="entry name" value="Chalcone_isomerase"/>
</dbReference>
<evidence type="ECO:0000313" key="3">
    <source>
        <dbReference type="EMBL" id="SPY44740.1"/>
    </source>
</evidence>